<name>A0A8J3TDH7_9ACTN</name>
<keyword evidence="3" id="KW-0804">Transcription</keyword>
<reference evidence="6" key="1">
    <citation type="submission" date="2021-01" db="EMBL/GenBank/DDBJ databases">
        <title>Whole genome shotgun sequence of Planosporangium mesophilum NBRC 109066.</title>
        <authorList>
            <person name="Komaki H."/>
            <person name="Tamura T."/>
        </authorList>
    </citation>
    <scope>NUCLEOTIDE SEQUENCE</scope>
    <source>
        <strain evidence="6">NBRC 109066</strain>
    </source>
</reference>
<dbReference type="InterPro" id="IPR036390">
    <property type="entry name" value="WH_DNA-bd_sf"/>
</dbReference>
<accession>A0A8J3TDH7</accession>
<dbReference type="AlphaFoldDB" id="A0A8J3TDH7"/>
<evidence type="ECO:0000256" key="3">
    <source>
        <dbReference type="ARBA" id="ARBA00023163"/>
    </source>
</evidence>
<evidence type="ECO:0000256" key="4">
    <source>
        <dbReference type="SAM" id="MobiDB-lite"/>
    </source>
</evidence>
<dbReference type="Pfam" id="PF00392">
    <property type="entry name" value="GntR"/>
    <property type="match status" value="1"/>
</dbReference>
<proteinExistence type="predicted"/>
<evidence type="ECO:0000256" key="1">
    <source>
        <dbReference type="ARBA" id="ARBA00023015"/>
    </source>
</evidence>
<dbReference type="GO" id="GO:0003700">
    <property type="term" value="F:DNA-binding transcription factor activity"/>
    <property type="evidence" value="ECO:0007669"/>
    <property type="project" value="InterPro"/>
</dbReference>
<evidence type="ECO:0000313" key="7">
    <source>
        <dbReference type="Proteomes" id="UP000599074"/>
    </source>
</evidence>
<keyword evidence="7" id="KW-1185">Reference proteome</keyword>
<keyword evidence="2" id="KW-0238">DNA-binding</keyword>
<evidence type="ECO:0000259" key="5">
    <source>
        <dbReference type="PROSITE" id="PS50949"/>
    </source>
</evidence>
<evidence type="ECO:0000256" key="2">
    <source>
        <dbReference type="ARBA" id="ARBA00023125"/>
    </source>
</evidence>
<dbReference type="EMBL" id="BOON01000041">
    <property type="protein sequence ID" value="GII24788.1"/>
    <property type="molecule type" value="Genomic_DNA"/>
</dbReference>
<organism evidence="6 7">
    <name type="scientific">Planosporangium mesophilum</name>
    <dbReference type="NCBI Taxonomy" id="689768"/>
    <lineage>
        <taxon>Bacteria</taxon>
        <taxon>Bacillati</taxon>
        <taxon>Actinomycetota</taxon>
        <taxon>Actinomycetes</taxon>
        <taxon>Micromonosporales</taxon>
        <taxon>Micromonosporaceae</taxon>
        <taxon>Planosporangium</taxon>
    </lineage>
</organism>
<feature type="region of interest" description="Disordered" evidence="4">
    <location>
        <begin position="1"/>
        <end position="30"/>
    </location>
</feature>
<dbReference type="GO" id="GO:0003677">
    <property type="term" value="F:DNA binding"/>
    <property type="evidence" value="ECO:0007669"/>
    <property type="project" value="UniProtKB-KW"/>
</dbReference>
<dbReference type="SUPFAM" id="SSF46785">
    <property type="entry name" value="Winged helix' DNA-binding domain"/>
    <property type="match status" value="1"/>
</dbReference>
<evidence type="ECO:0000313" key="6">
    <source>
        <dbReference type="EMBL" id="GII24788.1"/>
    </source>
</evidence>
<dbReference type="SMART" id="SM00895">
    <property type="entry name" value="FCD"/>
    <property type="match status" value="1"/>
</dbReference>
<dbReference type="InterPro" id="IPR008920">
    <property type="entry name" value="TF_FadR/GntR_C"/>
</dbReference>
<dbReference type="PANTHER" id="PTHR43537">
    <property type="entry name" value="TRANSCRIPTIONAL REGULATOR, GNTR FAMILY"/>
    <property type="match status" value="1"/>
</dbReference>
<dbReference type="CDD" id="cd07377">
    <property type="entry name" value="WHTH_GntR"/>
    <property type="match status" value="1"/>
</dbReference>
<comment type="caution">
    <text evidence="6">The sequence shown here is derived from an EMBL/GenBank/DDBJ whole genome shotgun (WGS) entry which is preliminary data.</text>
</comment>
<feature type="compositionally biased region" description="Low complexity" evidence="4">
    <location>
        <begin position="1"/>
        <end position="20"/>
    </location>
</feature>
<dbReference type="InterPro" id="IPR000524">
    <property type="entry name" value="Tscrpt_reg_HTH_GntR"/>
</dbReference>
<dbReference type="Gene3D" id="1.10.10.10">
    <property type="entry name" value="Winged helix-like DNA-binding domain superfamily/Winged helix DNA-binding domain"/>
    <property type="match status" value="1"/>
</dbReference>
<sequence>MSPSSTQASPSSKGPPSSKGRPAKSREPDAQLLSDRAYEAIRNKLVTLEIAPGAPIDEERLATELGVGRTPVRAAIKRLAYQKLVVIRPRSGTFAAEMDIADLEAICEIRERLEGLAAERAALRARYEERQELRQLLERLDTVSGHDELLDLDTAIHRTVYRLTHNAYLLDVLTTNLDQSLRIWNLALERLPHLGEHVRGQADVIRAILDRDPARAREAAENHVRAFEEDVREMF</sequence>
<dbReference type="SMART" id="SM00345">
    <property type="entry name" value="HTH_GNTR"/>
    <property type="match status" value="1"/>
</dbReference>
<dbReference type="Gene3D" id="1.20.120.530">
    <property type="entry name" value="GntR ligand-binding domain-like"/>
    <property type="match status" value="1"/>
</dbReference>
<dbReference type="InterPro" id="IPR011711">
    <property type="entry name" value="GntR_C"/>
</dbReference>
<protein>
    <submittedName>
        <fullName evidence="6">GntR family transcriptional regulator</fullName>
    </submittedName>
</protein>
<gene>
    <name evidence="6" type="ORF">Pme01_43850</name>
</gene>
<dbReference type="RefSeq" id="WP_168117201.1">
    <property type="nucleotide sequence ID" value="NZ_BOON01000041.1"/>
</dbReference>
<feature type="domain" description="HTH gntR-type" evidence="5">
    <location>
        <begin position="31"/>
        <end position="98"/>
    </location>
</feature>
<dbReference type="Proteomes" id="UP000599074">
    <property type="component" value="Unassembled WGS sequence"/>
</dbReference>
<dbReference type="InterPro" id="IPR036388">
    <property type="entry name" value="WH-like_DNA-bd_sf"/>
</dbReference>
<dbReference type="Pfam" id="PF07729">
    <property type="entry name" value="FCD"/>
    <property type="match status" value="1"/>
</dbReference>
<dbReference type="SUPFAM" id="SSF48008">
    <property type="entry name" value="GntR ligand-binding domain-like"/>
    <property type="match status" value="1"/>
</dbReference>
<dbReference type="PROSITE" id="PS50949">
    <property type="entry name" value="HTH_GNTR"/>
    <property type="match status" value="1"/>
</dbReference>
<dbReference type="PANTHER" id="PTHR43537:SF24">
    <property type="entry name" value="GLUCONATE OPERON TRANSCRIPTIONAL REPRESSOR"/>
    <property type="match status" value="1"/>
</dbReference>
<keyword evidence="1" id="KW-0805">Transcription regulation</keyword>